<name>A0A839UJY4_9GAMM</name>
<dbReference type="AlphaFoldDB" id="A0A839UJY4"/>
<protein>
    <submittedName>
        <fullName evidence="2">Ribosomal protein S18 acetylase RimI-like enzyme</fullName>
    </submittedName>
</protein>
<gene>
    <name evidence="2" type="ORF">FHS30_000257</name>
</gene>
<keyword evidence="3" id="KW-1185">Reference proteome</keyword>
<dbReference type="Pfam" id="PF00583">
    <property type="entry name" value="Acetyltransf_1"/>
    <property type="match status" value="1"/>
</dbReference>
<dbReference type="Gene3D" id="3.40.630.30">
    <property type="match status" value="1"/>
</dbReference>
<evidence type="ECO:0000313" key="2">
    <source>
        <dbReference type="EMBL" id="MBB3167081.1"/>
    </source>
</evidence>
<dbReference type="GO" id="GO:0005840">
    <property type="term" value="C:ribosome"/>
    <property type="evidence" value="ECO:0007669"/>
    <property type="project" value="UniProtKB-KW"/>
</dbReference>
<reference evidence="2 3" key="1">
    <citation type="submission" date="2020-08" db="EMBL/GenBank/DDBJ databases">
        <title>Genomic Encyclopedia of Type Strains, Phase III (KMG-III): the genomes of soil and plant-associated and newly described type strains.</title>
        <authorList>
            <person name="Whitman W."/>
        </authorList>
    </citation>
    <scope>NUCLEOTIDE SEQUENCE [LARGE SCALE GENOMIC DNA]</scope>
    <source>
        <strain evidence="2 3">CECT 8571</strain>
    </source>
</reference>
<sequence length="143" mass="17085">MNLNYVKAENSDKRFFWDNYCQSMQPHIEEIWGWDEEWQLADFQKRWVDCENSLIRIDEQTVGYIQIQDIADEHYIMMLILLPAYRSAGIGGEILAQVKEHTKQEYIGLRVFRTNTSVLNFYQSHGFDIFADEGDFYYLKHKA</sequence>
<dbReference type="PROSITE" id="PS51186">
    <property type="entry name" value="GNAT"/>
    <property type="match status" value="1"/>
</dbReference>
<dbReference type="EMBL" id="JACHXZ010000001">
    <property type="protein sequence ID" value="MBB3167081.1"/>
    <property type="molecule type" value="Genomic_DNA"/>
</dbReference>
<accession>A0A839UJY4</accession>
<dbReference type="SUPFAM" id="SSF55729">
    <property type="entry name" value="Acyl-CoA N-acyltransferases (Nat)"/>
    <property type="match status" value="1"/>
</dbReference>
<evidence type="ECO:0000313" key="3">
    <source>
        <dbReference type="Proteomes" id="UP000559987"/>
    </source>
</evidence>
<dbReference type="GO" id="GO:0016747">
    <property type="term" value="F:acyltransferase activity, transferring groups other than amino-acyl groups"/>
    <property type="evidence" value="ECO:0007669"/>
    <property type="project" value="InterPro"/>
</dbReference>
<organism evidence="2 3">
    <name type="scientific">Simiduia aestuariiviva</name>
    <dbReference type="NCBI Taxonomy" id="1510459"/>
    <lineage>
        <taxon>Bacteria</taxon>
        <taxon>Pseudomonadati</taxon>
        <taxon>Pseudomonadota</taxon>
        <taxon>Gammaproteobacteria</taxon>
        <taxon>Cellvibrionales</taxon>
        <taxon>Cellvibrionaceae</taxon>
        <taxon>Simiduia</taxon>
    </lineage>
</organism>
<dbReference type="InterPro" id="IPR016181">
    <property type="entry name" value="Acyl_CoA_acyltransferase"/>
</dbReference>
<keyword evidence="2" id="KW-0689">Ribosomal protein</keyword>
<dbReference type="CDD" id="cd04301">
    <property type="entry name" value="NAT_SF"/>
    <property type="match status" value="1"/>
</dbReference>
<dbReference type="Proteomes" id="UP000559987">
    <property type="component" value="Unassembled WGS sequence"/>
</dbReference>
<dbReference type="InterPro" id="IPR000182">
    <property type="entry name" value="GNAT_dom"/>
</dbReference>
<feature type="domain" description="N-acetyltransferase" evidence="1">
    <location>
        <begin position="3"/>
        <end position="143"/>
    </location>
</feature>
<dbReference type="RefSeq" id="WP_183907498.1">
    <property type="nucleotide sequence ID" value="NZ_JACHXZ010000001.1"/>
</dbReference>
<proteinExistence type="predicted"/>
<keyword evidence="2" id="KW-0687">Ribonucleoprotein</keyword>
<evidence type="ECO:0000259" key="1">
    <source>
        <dbReference type="PROSITE" id="PS51186"/>
    </source>
</evidence>
<comment type="caution">
    <text evidence="2">The sequence shown here is derived from an EMBL/GenBank/DDBJ whole genome shotgun (WGS) entry which is preliminary data.</text>
</comment>